<reference evidence="1" key="1">
    <citation type="submission" date="2014-11" db="EMBL/GenBank/DDBJ databases">
        <authorList>
            <person name="Amaro Gonzalez C."/>
        </authorList>
    </citation>
    <scope>NUCLEOTIDE SEQUENCE</scope>
</reference>
<proteinExistence type="predicted"/>
<reference evidence="1" key="2">
    <citation type="journal article" date="2015" name="Fish Shellfish Immunol.">
        <title>Early steps in the European eel (Anguilla anguilla)-Vibrio vulnificus interaction in the gills: Role of the RtxA13 toxin.</title>
        <authorList>
            <person name="Callol A."/>
            <person name="Pajuelo D."/>
            <person name="Ebbesson L."/>
            <person name="Teles M."/>
            <person name="MacKenzie S."/>
            <person name="Amaro C."/>
        </authorList>
    </citation>
    <scope>NUCLEOTIDE SEQUENCE</scope>
</reference>
<evidence type="ECO:0000313" key="1">
    <source>
        <dbReference type="EMBL" id="JAH48434.1"/>
    </source>
</evidence>
<protein>
    <submittedName>
        <fullName evidence="1">Uncharacterized protein</fullName>
    </submittedName>
</protein>
<accession>A0A0E9T494</accession>
<sequence length="58" mass="6278">MHMCYLNFLDRCIPFCCGCGTSGHSPDCLLIGQQLHETSQDGVLLNLFTKLSAACTVA</sequence>
<dbReference type="AlphaFoldDB" id="A0A0E9T494"/>
<dbReference type="EMBL" id="GBXM01055926">
    <property type="protein sequence ID" value="JAH52651.1"/>
    <property type="molecule type" value="Transcribed_RNA"/>
</dbReference>
<dbReference type="EMBL" id="GBXM01060143">
    <property type="protein sequence ID" value="JAH48434.1"/>
    <property type="molecule type" value="Transcribed_RNA"/>
</dbReference>
<organism evidence="1">
    <name type="scientific">Anguilla anguilla</name>
    <name type="common">European freshwater eel</name>
    <name type="synonym">Muraena anguilla</name>
    <dbReference type="NCBI Taxonomy" id="7936"/>
    <lineage>
        <taxon>Eukaryota</taxon>
        <taxon>Metazoa</taxon>
        <taxon>Chordata</taxon>
        <taxon>Craniata</taxon>
        <taxon>Vertebrata</taxon>
        <taxon>Euteleostomi</taxon>
        <taxon>Actinopterygii</taxon>
        <taxon>Neopterygii</taxon>
        <taxon>Teleostei</taxon>
        <taxon>Anguilliformes</taxon>
        <taxon>Anguillidae</taxon>
        <taxon>Anguilla</taxon>
    </lineage>
</organism>
<name>A0A0E9T494_ANGAN</name>